<dbReference type="InterPro" id="IPR014811">
    <property type="entry name" value="ArgoL1"/>
</dbReference>
<dbReference type="InterPro" id="IPR003100">
    <property type="entry name" value="PAZ_dom"/>
</dbReference>
<dbReference type="Pfam" id="PF16488">
    <property type="entry name" value="ArgoL2"/>
    <property type="match status" value="1"/>
</dbReference>
<dbReference type="SUPFAM" id="SSF101690">
    <property type="entry name" value="PAZ domain"/>
    <property type="match status" value="1"/>
</dbReference>
<dbReference type="SMART" id="SM00950">
    <property type="entry name" value="Piwi"/>
    <property type="match status" value="1"/>
</dbReference>
<protein>
    <submittedName>
        <fullName evidence="3">Ribonuclease H-like domain-containing protein</fullName>
    </submittedName>
</protein>
<dbReference type="PROSITE" id="PS50822">
    <property type="entry name" value="PIWI"/>
    <property type="match status" value="1"/>
</dbReference>
<dbReference type="SMART" id="SM01163">
    <property type="entry name" value="DUF1785"/>
    <property type="match status" value="1"/>
</dbReference>
<feature type="region of interest" description="Disordered" evidence="1">
    <location>
        <begin position="109"/>
        <end position="130"/>
    </location>
</feature>
<dbReference type="PANTHER" id="PTHR22891">
    <property type="entry name" value="EUKARYOTIC TRANSLATION INITIATION FACTOR 2C"/>
    <property type="match status" value="1"/>
</dbReference>
<dbReference type="InterPro" id="IPR032472">
    <property type="entry name" value="ArgoL2"/>
</dbReference>
<dbReference type="Gene3D" id="3.30.420.10">
    <property type="entry name" value="Ribonuclease H-like superfamily/Ribonuclease H"/>
    <property type="match status" value="1"/>
</dbReference>
<dbReference type="InterPro" id="IPR036397">
    <property type="entry name" value="RNaseH_sf"/>
</dbReference>
<comment type="caution">
    <text evidence="3">The sequence shown here is derived from an EMBL/GenBank/DDBJ whole genome shotgun (WGS) entry which is preliminary data.</text>
</comment>
<reference evidence="3" key="1">
    <citation type="journal article" date="2023" name="Mol. Phylogenet. Evol.">
        <title>Genome-scale phylogeny and comparative genomics of the fungal order Sordariales.</title>
        <authorList>
            <person name="Hensen N."/>
            <person name="Bonometti L."/>
            <person name="Westerberg I."/>
            <person name="Brannstrom I.O."/>
            <person name="Guillou S."/>
            <person name="Cros-Aarteil S."/>
            <person name="Calhoun S."/>
            <person name="Haridas S."/>
            <person name="Kuo A."/>
            <person name="Mondo S."/>
            <person name="Pangilinan J."/>
            <person name="Riley R."/>
            <person name="LaButti K."/>
            <person name="Andreopoulos B."/>
            <person name="Lipzen A."/>
            <person name="Chen C."/>
            <person name="Yan M."/>
            <person name="Daum C."/>
            <person name="Ng V."/>
            <person name="Clum A."/>
            <person name="Steindorff A."/>
            <person name="Ohm R.A."/>
            <person name="Martin F."/>
            <person name="Silar P."/>
            <person name="Natvig D.O."/>
            <person name="Lalanne C."/>
            <person name="Gautier V."/>
            <person name="Ament-Velasquez S.L."/>
            <person name="Kruys A."/>
            <person name="Hutchinson M.I."/>
            <person name="Powell A.J."/>
            <person name="Barry K."/>
            <person name="Miller A.N."/>
            <person name="Grigoriev I.V."/>
            <person name="Debuchy R."/>
            <person name="Gladieux P."/>
            <person name="Hiltunen Thoren M."/>
            <person name="Johannesson H."/>
        </authorList>
    </citation>
    <scope>NUCLEOTIDE SEQUENCE</scope>
    <source>
        <strain evidence="3">PSN293</strain>
    </source>
</reference>
<dbReference type="InterPro" id="IPR003165">
    <property type="entry name" value="Piwi"/>
</dbReference>
<dbReference type="InterPro" id="IPR012337">
    <property type="entry name" value="RNaseH-like_sf"/>
</dbReference>
<dbReference type="Gene3D" id="2.170.260.10">
    <property type="entry name" value="paz domain"/>
    <property type="match status" value="1"/>
</dbReference>
<feature type="compositionally biased region" description="Polar residues" evidence="1">
    <location>
        <begin position="15"/>
        <end position="28"/>
    </location>
</feature>
<name>A0AAN7BAY0_9PEZI</name>
<dbReference type="EMBL" id="MU858061">
    <property type="protein sequence ID" value="KAK4217283.1"/>
    <property type="molecule type" value="Genomic_DNA"/>
</dbReference>
<organism evidence="3 4">
    <name type="scientific">Rhypophila decipiens</name>
    <dbReference type="NCBI Taxonomy" id="261697"/>
    <lineage>
        <taxon>Eukaryota</taxon>
        <taxon>Fungi</taxon>
        <taxon>Dikarya</taxon>
        <taxon>Ascomycota</taxon>
        <taxon>Pezizomycotina</taxon>
        <taxon>Sordariomycetes</taxon>
        <taxon>Sordariomycetidae</taxon>
        <taxon>Sordariales</taxon>
        <taxon>Naviculisporaceae</taxon>
        <taxon>Rhypophila</taxon>
    </lineage>
</organism>
<feature type="domain" description="Piwi" evidence="2">
    <location>
        <begin position="637"/>
        <end position="951"/>
    </location>
</feature>
<reference evidence="3" key="2">
    <citation type="submission" date="2023-05" db="EMBL/GenBank/DDBJ databases">
        <authorList>
            <consortium name="Lawrence Berkeley National Laboratory"/>
            <person name="Steindorff A."/>
            <person name="Hensen N."/>
            <person name="Bonometti L."/>
            <person name="Westerberg I."/>
            <person name="Brannstrom I.O."/>
            <person name="Guillou S."/>
            <person name="Cros-Aarteil S."/>
            <person name="Calhoun S."/>
            <person name="Haridas S."/>
            <person name="Kuo A."/>
            <person name="Mondo S."/>
            <person name="Pangilinan J."/>
            <person name="Riley R."/>
            <person name="Labutti K."/>
            <person name="Andreopoulos B."/>
            <person name="Lipzen A."/>
            <person name="Chen C."/>
            <person name="Yanf M."/>
            <person name="Daum C."/>
            <person name="Ng V."/>
            <person name="Clum A."/>
            <person name="Ohm R."/>
            <person name="Martin F."/>
            <person name="Silar P."/>
            <person name="Natvig D."/>
            <person name="Lalanne C."/>
            <person name="Gautier V."/>
            <person name="Ament-Velasquez S.L."/>
            <person name="Kruys A."/>
            <person name="Hutchinson M.I."/>
            <person name="Powell A.J."/>
            <person name="Barry K."/>
            <person name="Miller A.N."/>
            <person name="Grigoriev I.V."/>
            <person name="Debuchy R."/>
            <person name="Gladieux P."/>
            <person name="Thoren M.H."/>
            <person name="Johannesson H."/>
        </authorList>
    </citation>
    <scope>NUCLEOTIDE SEQUENCE</scope>
    <source>
        <strain evidence="3">PSN293</strain>
    </source>
</reference>
<dbReference type="Pfam" id="PF02171">
    <property type="entry name" value="Piwi"/>
    <property type="match status" value="1"/>
</dbReference>
<dbReference type="GO" id="GO:0003723">
    <property type="term" value="F:RNA binding"/>
    <property type="evidence" value="ECO:0007669"/>
    <property type="project" value="InterPro"/>
</dbReference>
<dbReference type="InterPro" id="IPR036085">
    <property type="entry name" value="PAZ_dom_sf"/>
</dbReference>
<dbReference type="CDD" id="cd02846">
    <property type="entry name" value="PAZ_argonaute_like"/>
    <property type="match status" value="1"/>
</dbReference>
<dbReference type="Pfam" id="PF02170">
    <property type="entry name" value="PAZ"/>
    <property type="match status" value="1"/>
</dbReference>
<dbReference type="Pfam" id="PF08699">
    <property type="entry name" value="ArgoL1"/>
    <property type="match status" value="1"/>
</dbReference>
<evidence type="ECO:0000313" key="3">
    <source>
        <dbReference type="EMBL" id="KAK4217283.1"/>
    </source>
</evidence>
<evidence type="ECO:0000313" key="4">
    <source>
        <dbReference type="Proteomes" id="UP001301769"/>
    </source>
</evidence>
<dbReference type="Gene3D" id="3.40.50.2300">
    <property type="match status" value="1"/>
</dbReference>
<keyword evidence="4" id="KW-1185">Reference proteome</keyword>
<proteinExistence type="predicted"/>
<evidence type="ECO:0000256" key="1">
    <source>
        <dbReference type="SAM" id="MobiDB-lite"/>
    </source>
</evidence>
<feature type="region of interest" description="Disordered" evidence="1">
    <location>
        <begin position="1"/>
        <end position="33"/>
    </location>
</feature>
<accession>A0AAN7BAY0</accession>
<dbReference type="CDD" id="cd04657">
    <property type="entry name" value="Piwi_ago-like"/>
    <property type="match status" value="1"/>
</dbReference>
<sequence>MGKLLIPPLPHPFVPSSTTNSKSRQGTSIPPPDQTVTALEDSWIKASVDQLSLKLSKLSVKDSGAEFFPTRPNFGTKGTPITLWANYFRLSVSAAPLFKYTLNTTHVPDAKQESNAPKDSSKSKKGASAGKEAKGRKLAYIVGLALESLKPGAVVASEYKDKVVSLHKLDLPQDGVIVVDCLEGRRSEKWAVKFNGPESIQVDELLKYLSTFKDVGNEAIFPKFPAETDAIGIILGHTARKDPNTAAVGSSRFFAVDPERIEACGMPPMPDGPVSLLRGYFQSVRPATGRLLLNANVTHSIFRREIALDELLTKLNLGRVDNPGNYAQRLHHDLTKLRKILGKARVRCKIFDDDSNKWITVDKTMCGFAESRDGSGEENNRRPQFKPGFSYACPTTVRFFLREPAEPANKKAGLQYNTFITVAEYYRARYNVQAKPGLPLINVGSAARPIYLLAEHCTMVAGQPLKTKLSPREQDAMIQFACRAPPSNAKSLASSARNVMKFDNNPLLSKFGISVGKELVTVKARELQPPNVTYLKGNSLTPVQPDNGGWLMKMVKVAKAGHFIKNWTFMYISPPAQQSRYAEVKAVAGKFAGFLSGNMGVNINKQATPAAGITVAFPGSENEIRAHFQKLSGQLQFLFVILREKDTAIYNTIKKIGDVEFGIQTVCVVQEKVLSEKGQLGYFANVGLKVNLKFGGVNHKLQRDIPLFKKTMVVGYDVTHPTNLAPGAGKNAPSMVGMCASIDSDLAQWPATAWSNPSRVEMLDKILVEKFKSRLRLWQKHNKGNLPDNLLIFRDGVSEGQFAAVLHQELPFLRQACTEMYKAGTAPRIALIVSVKRHQTRFYPTDPGHIHQRSKSPREGTIVDRGVTNVRDWDFFLQAHASLQGTARPAHYTVLLDEIFRADHGAEAANVLEGLIHDMCYLYGRATKAVSICPPAYYADLVCTRARIHNNELFDDASDTASVTSGNSGPSTAGSVRGIHKNLEDTMYYI</sequence>
<dbReference type="Proteomes" id="UP001301769">
    <property type="component" value="Unassembled WGS sequence"/>
</dbReference>
<gene>
    <name evidence="3" type="ORF">QBC37DRAFT_277753</name>
</gene>
<dbReference type="AlphaFoldDB" id="A0AAN7BAY0"/>
<evidence type="ECO:0000259" key="2">
    <source>
        <dbReference type="PROSITE" id="PS50822"/>
    </source>
</evidence>
<dbReference type="SUPFAM" id="SSF53098">
    <property type="entry name" value="Ribonuclease H-like"/>
    <property type="match status" value="1"/>
</dbReference>
<dbReference type="InterPro" id="IPR045246">
    <property type="entry name" value="Piwi_ago-like"/>
</dbReference>